<evidence type="ECO:0000313" key="4">
    <source>
        <dbReference type="EMBL" id="KAA8896203.1"/>
    </source>
</evidence>
<sequence length="197" mass="21907">MKGDTSMVRTMLSQRHLDLNAPNEHGQVPAVLALEIFMFTAHANDEILRMLLSRHDLAINQFHGKETLLQTAVHYNHEATVALLLQRRDLDVNAALSAGATALQLAVACGYEGVVAQLLRRDDLDVNKGTPSTGAPIHVAIRHGWRGIIERLVQRRDLNVNCLDAQGKSPLKLAVEKGEVEIVRVLRSRRDLCVDFR</sequence>
<dbReference type="EMBL" id="VXIS01000223">
    <property type="protein sequence ID" value="KAA8896203.1"/>
    <property type="molecule type" value="Genomic_DNA"/>
</dbReference>
<evidence type="ECO:0000313" key="5">
    <source>
        <dbReference type="Proteomes" id="UP000326924"/>
    </source>
</evidence>
<evidence type="ECO:0000256" key="2">
    <source>
        <dbReference type="ARBA" id="ARBA00023043"/>
    </source>
</evidence>
<evidence type="ECO:0000256" key="1">
    <source>
        <dbReference type="ARBA" id="ARBA00022737"/>
    </source>
</evidence>
<dbReference type="SUPFAM" id="SSF48403">
    <property type="entry name" value="Ankyrin repeat"/>
    <property type="match status" value="1"/>
</dbReference>
<dbReference type="PANTHER" id="PTHR24198:SF165">
    <property type="entry name" value="ANKYRIN REPEAT-CONTAINING PROTEIN-RELATED"/>
    <property type="match status" value="1"/>
</dbReference>
<reference evidence="4 5" key="1">
    <citation type="submission" date="2019-09" db="EMBL/GenBank/DDBJ databases">
        <title>Draft genome of the ectomycorrhizal ascomycete Sphaerosporella brunnea.</title>
        <authorList>
            <consortium name="DOE Joint Genome Institute"/>
            <person name="Benucci G.M."/>
            <person name="Marozzi G."/>
            <person name="Antonielli L."/>
            <person name="Sanchez S."/>
            <person name="Marco P."/>
            <person name="Wang X."/>
            <person name="Falini L.B."/>
            <person name="Barry K."/>
            <person name="Haridas S."/>
            <person name="Lipzen A."/>
            <person name="Labutti K."/>
            <person name="Grigoriev I.V."/>
            <person name="Murat C."/>
            <person name="Martin F."/>
            <person name="Albertini E."/>
            <person name="Donnini D."/>
            <person name="Bonito G."/>
        </authorList>
    </citation>
    <scope>NUCLEOTIDE SEQUENCE [LARGE SCALE GENOMIC DNA]</scope>
    <source>
        <strain evidence="4 5">Sb_GMNB300</strain>
    </source>
</reference>
<dbReference type="SMART" id="SM00248">
    <property type="entry name" value="ANK"/>
    <property type="match status" value="5"/>
</dbReference>
<protein>
    <submittedName>
        <fullName evidence="4">Ankyrin repeat-containing domain protein</fullName>
    </submittedName>
</protein>
<dbReference type="InParanoid" id="A0A5J5ELV0"/>
<gene>
    <name evidence="4" type="ORF">FN846DRAFT_783904</name>
</gene>
<keyword evidence="5" id="KW-1185">Reference proteome</keyword>
<dbReference type="InterPro" id="IPR036770">
    <property type="entry name" value="Ankyrin_rpt-contain_sf"/>
</dbReference>
<proteinExistence type="predicted"/>
<dbReference type="PROSITE" id="PS50297">
    <property type="entry name" value="ANK_REP_REGION"/>
    <property type="match status" value="1"/>
</dbReference>
<dbReference type="InterPro" id="IPR002110">
    <property type="entry name" value="Ankyrin_rpt"/>
</dbReference>
<dbReference type="OrthoDB" id="20872at2759"/>
<dbReference type="Proteomes" id="UP000326924">
    <property type="component" value="Unassembled WGS sequence"/>
</dbReference>
<evidence type="ECO:0000256" key="3">
    <source>
        <dbReference type="PROSITE-ProRule" id="PRU00023"/>
    </source>
</evidence>
<organism evidence="4 5">
    <name type="scientific">Sphaerosporella brunnea</name>
    <dbReference type="NCBI Taxonomy" id="1250544"/>
    <lineage>
        <taxon>Eukaryota</taxon>
        <taxon>Fungi</taxon>
        <taxon>Dikarya</taxon>
        <taxon>Ascomycota</taxon>
        <taxon>Pezizomycotina</taxon>
        <taxon>Pezizomycetes</taxon>
        <taxon>Pezizales</taxon>
        <taxon>Pyronemataceae</taxon>
        <taxon>Sphaerosporella</taxon>
    </lineage>
</organism>
<keyword evidence="2 3" id="KW-0040">ANK repeat</keyword>
<name>A0A5J5ELV0_9PEZI</name>
<accession>A0A5J5ELV0</accession>
<keyword evidence="1" id="KW-0677">Repeat</keyword>
<feature type="repeat" description="ANK" evidence="3">
    <location>
        <begin position="166"/>
        <end position="186"/>
    </location>
</feature>
<dbReference type="Gene3D" id="1.25.40.20">
    <property type="entry name" value="Ankyrin repeat-containing domain"/>
    <property type="match status" value="2"/>
</dbReference>
<dbReference type="AlphaFoldDB" id="A0A5J5ELV0"/>
<dbReference type="Pfam" id="PF12796">
    <property type="entry name" value="Ank_2"/>
    <property type="match status" value="2"/>
</dbReference>
<comment type="caution">
    <text evidence="4">The sequence shown here is derived from an EMBL/GenBank/DDBJ whole genome shotgun (WGS) entry which is preliminary data.</text>
</comment>
<dbReference type="PANTHER" id="PTHR24198">
    <property type="entry name" value="ANKYRIN REPEAT AND PROTEIN KINASE DOMAIN-CONTAINING PROTEIN"/>
    <property type="match status" value="1"/>
</dbReference>
<dbReference type="PROSITE" id="PS50088">
    <property type="entry name" value="ANK_REPEAT"/>
    <property type="match status" value="1"/>
</dbReference>